<name>A0AAJ5UI20_XYLFS</name>
<gene>
    <name evidence="1" type="ORF">OK117_10015</name>
</gene>
<reference evidence="1" key="1">
    <citation type="journal article" date="2022" name="Phytopathology">
        <title>Complete circularized genome resources of seven strains of Xylella fastidiosa subsp. fastidiosa using hybrid assembly reveals unknown plasmids.</title>
        <authorList>
            <person name="Velasco-Amo M.D.P."/>
            <person name="Arias-Giraldo L.F.F."/>
            <person name="Ecija M.R."/>
            <person name="De La Fuente L."/>
            <person name="Marco-Noales E."/>
            <person name="Moralejo E."/>
            <person name="Navas-Cort J.A."/>
            <person name="Landa B.B."/>
        </authorList>
    </citation>
    <scope>NUCLEOTIDE SEQUENCE</scope>
    <source>
        <strain evidence="1">CFBP8073</strain>
    </source>
</reference>
<sequence length="165" mass="18591">MRREKGTFFTSLWGASLRTLLSICGGRSSKPALPLFCKRPPRSQVKARKDLLLELDLSRGFAGKPMRWMLGKSEKPKATSTQEEAPINAAALERRISFLYDIVSSLLTHISDLQIRAMSSQEAAFPRERKRSEAIEVLKTQVDLLLIQHQAEAFKNHQEVVGKSL</sequence>
<evidence type="ECO:0000313" key="1">
    <source>
        <dbReference type="EMBL" id="WCF27957.1"/>
    </source>
</evidence>
<organism evidence="1 2">
    <name type="scientific">Xylella fastidiosa subsp. fastidiosa</name>
    <dbReference type="NCBI Taxonomy" id="644356"/>
    <lineage>
        <taxon>Bacteria</taxon>
        <taxon>Pseudomonadati</taxon>
        <taxon>Pseudomonadota</taxon>
        <taxon>Gammaproteobacteria</taxon>
        <taxon>Lysobacterales</taxon>
        <taxon>Lysobacteraceae</taxon>
        <taxon>Xylella</taxon>
    </lineage>
</organism>
<dbReference type="RefSeq" id="WP_155561286.1">
    <property type="nucleotide sequence ID" value="NZ_CP090518.1"/>
</dbReference>
<proteinExistence type="predicted"/>
<reference evidence="1" key="2">
    <citation type="submission" date="2022-10" db="EMBL/GenBank/DDBJ databases">
        <authorList>
            <person name="Landa B."/>
            <person name="Arias-Giraldo L.F."/>
            <person name="Roman-Ecija M."/>
            <person name="Velasco-Amo M.P."/>
            <person name="De La Fuente L."/>
            <person name="Marco-Noales E."/>
            <person name="Moralejo E."/>
        </authorList>
    </citation>
    <scope>NUCLEOTIDE SEQUENCE</scope>
    <source>
        <strain evidence="1">CFBP8073</strain>
    </source>
</reference>
<dbReference type="EMBL" id="CP109886">
    <property type="protein sequence ID" value="WCF27957.1"/>
    <property type="molecule type" value="Genomic_DNA"/>
</dbReference>
<evidence type="ECO:0000313" key="2">
    <source>
        <dbReference type="Proteomes" id="UP001211513"/>
    </source>
</evidence>
<protein>
    <submittedName>
        <fullName evidence="1">Uncharacterized protein</fullName>
    </submittedName>
</protein>
<dbReference type="AlphaFoldDB" id="A0AAJ5UI20"/>
<accession>A0AAJ5UI20</accession>
<dbReference type="Proteomes" id="UP001211513">
    <property type="component" value="Chromosome"/>
</dbReference>